<dbReference type="EMBL" id="JAJVCZ030000008">
    <property type="protein sequence ID" value="KAL0257283.1"/>
    <property type="molecule type" value="Genomic_DNA"/>
</dbReference>
<protein>
    <recommendedName>
        <fullName evidence="3">C2H2-type domain-containing protein</fullName>
    </recommendedName>
</protein>
<dbReference type="Proteomes" id="UP001430584">
    <property type="component" value="Unassembled WGS sequence"/>
</dbReference>
<feature type="domain" description="C2H2-type" evidence="3">
    <location>
        <begin position="403"/>
        <end position="433"/>
    </location>
</feature>
<feature type="compositionally biased region" description="Polar residues" evidence="2">
    <location>
        <begin position="103"/>
        <end position="112"/>
    </location>
</feature>
<evidence type="ECO:0000313" key="5">
    <source>
        <dbReference type="Proteomes" id="UP001430584"/>
    </source>
</evidence>
<evidence type="ECO:0000313" key="4">
    <source>
        <dbReference type="EMBL" id="KAL0257283.1"/>
    </source>
</evidence>
<feature type="domain" description="C2H2-type" evidence="3">
    <location>
        <begin position="376"/>
        <end position="402"/>
    </location>
</feature>
<keyword evidence="1" id="KW-0863">Zinc-finger</keyword>
<dbReference type="SMART" id="SM00355">
    <property type="entry name" value="ZnF_C2H2"/>
    <property type="match status" value="2"/>
</dbReference>
<organism evidence="4 5">
    <name type="scientific">Diplodia seriata</name>
    <dbReference type="NCBI Taxonomy" id="420778"/>
    <lineage>
        <taxon>Eukaryota</taxon>
        <taxon>Fungi</taxon>
        <taxon>Dikarya</taxon>
        <taxon>Ascomycota</taxon>
        <taxon>Pezizomycotina</taxon>
        <taxon>Dothideomycetes</taxon>
        <taxon>Dothideomycetes incertae sedis</taxon>
        <taxon>Botryosphaeriales</taxon>
        <taxon>Botryosphaeriaceae</taxon>
        <taxon>Diplodia</taxon>
    </lineage>
</organism>
<dbReference type="RefSeq" id="XP_066630312.1">
    <property type="nucleotide sequence ID" value="XM_066779508.1"/>
</dbReference>
<feature type="compositionally biased region" description="Basic and acidic residues" evidence="2">
    <location>
        <begin position="1"/>
        <end position="12"/>
    </location>
</feature>
<keyword evidence="1" id="KW-0862">Zinc</keyword>
<gene>
    <name evidence="4" type="ORF">SLS55_008093</name>
</gene>
<dbReference type="PROSITE" id="PS50157">
    <property type="entry name" value="ZINC_FINGER_C2H2_2"/>
    <property type="match status" value="2"/>
</dbReference>
<evidence type="ECO:0000256" key="1">
    <source>
        <dbReference type="PROSITE-ProRule" id="PRU00042"/>
    </source>
</evidence>
<keyword evidence="5" id="KW-1185">Reference proteome</keyword>
<feature type="compositionally biased region" description="Low complexity" evidence="2">
    <location>
        <begin position="81"/>
        <end position="95"/>
    </location>
</feature>
<dbReference type="PROSITE" id="PS00028">
    <property type="entry name" value="ZINC_FINGER_C2H2_1"/>
    <property type="match status" value="2"/>
</dbReference>
<accession>A0ABR3C9I1</accession>
<feature type="region of interest" description="Disordered" evidence="2">
    <location>
        <begin position="1"/>
        <end position="161"/>
    </location>
</feature>
<sequence length="443" mass="48386">MDRQRKPEEHKGAAPPRNTGKEPSMSSRIAASASGLAKDMLGSGSADEAQSAFASGSGLSRKLQNGTGTAGASTWAQSLPSRQNGSSSRVSNGSGEPFRSQEGFRTTSTESNAFEDWTIDEFLATGPPATLSESNGGFLKDGLNLTPGQSASSGPTGFDDGAEVRLLLSDPAFSAEESADMQMADPTPETVNDLFGQNFSPEEREIAEKMKSSLPPPPQHNGVSPHNPLNLRPEFANPQLEEEIRDLSRTLGPGEEGVMTFSNAQRHHWLAEWDDVLNGYTDEVWGEMLPVVKEARSQLEEVKTGTERLDSKAVARLRMILGHVVDTEQTALQDGMQDLRQLHRPTQQFDGRSYAVQQPSYGKEEQNDSDWAVPAFHCPYVSCHKQFRNASQLRTHSQQHNGYACPHFGCGDRFEDSEEWAGHIKRSHHGLLEARPGDEDLGV</sequence>
<evidence type="ECO:0000259" key="3">
    <source>
        <dbReference type="PROSITE" id="PS50157"/>
    </source>
</evidence>
<keyword evidence="1" id="KW-0479">Metal-binding</keyword>
<evidence type="ECO:0000256" key="2">
    <source>
        <dbReference type="SAM" id="MobiDB-lite"/>
    </source>
</evidence>
<proteinExistence type="predicted"/>
<reference evidence="4 5" key="1">
    <citation type="submission" date="2024-02" db="EMBL/GenBank/DDBJ databases">
        <title>De novo assembly and annotation of 12 fungi associated with fruit tree decline syndrome in Ontario, Canada.</title>
        <authorList>
            <person name="Sulman M."/>
            <person name="Ellouze W."/>
            <person name="Ilyukhin E."/>
        </authorList>
    </citation>
    <scope>NUCLEOTIDE SEQUENCE [LARGE SCALE GENOMIC DNA]</scope>
    <source>
        <strain evidence="4 5">FDS-637</strain>
    </source>
</reference>
<dbReference type="Gene3D" id="3.30.160.60">
    <property type="entry name" value="Classic Zinc Finger"/>
    <property type="match status" value="1"/>
</dbReference>
<feature type="region of interest" description="Disordered" evidence="2">
    <location>
        <begin position="205"/>
        <end position="231"/>
    </location>
</feature>
<comment type="caution">
    <text evidence="4">The sequence shown here is derived from an EMBL/GenBank/DDBJ whole genome shotgun (WGS) entry which is preliminary data.</text>
</comment>
<name>A0ABR3C9I1_9PEZI</name>
<feature type="compositionally biased region" description="Polar residues" evidence="2">
    <location>
        <begin position="52"/>
        <end position="80"/>
    </location>
</feature>
<dbReference type="GeneID" id="92012178"/>
<dbReference type="InterPro" id="IPR013087">
    <property type="entry name" value="Znf_C2H2_type"/>
</dbReference>
<feature type="compositionally biased region" description="Polar residues" evidence="2">
    <location>
        <begin position="146"/>
        <end position="155"/>
    </location>
</feature>